<keyword evidence="2" id="KW-1185">Reference proteome</keyword>
<organism evidence="1 2">
    <name type="scientific">Pluteus cervinus</name>
    <dbReference type="NCBI Taxonomy" id="181527"/>
    <lineage>
        <taxon>Eukaryota</taxon>
        <taxon>Fungi</taxon>
        <taxon>Dikarya</taxon>
        <taxon>Basidiomycota</taxon>
        <taxon>Agaricomycotina</taxon>
        <taxon>Agaricomycetes</taxon>
        <taxon>Agaricomycetidae</taxon>
        <taxon>Agaricales</taxon>
        <taxon>Pluteineae</taxon>
        <taxon>Pluteaceae</taxon>
        <taxon>Pluteus</taxon>
    </lineage>
</organism>
<evidence type="ECO:0000313" key="2">
    <source>
        <dbReference type="Proteomes" id="UP000308600"/>
    </source>
</evidence>
<name>A0ACD3A9F6_9AGAR</name>
<reference evidence="1 2" key="1">
    <citation type="journal article" date="2019" name="Nat. Ecol. Evol.">
        <title>Megaphylogeny resolves global patterns of mushroom evolution.</title>
        <authorList>
            <person name="Varga T."/>
            <person name="Krizsan K."/>
            <person name="Foldi C."/>
            <person name="Dima B."/>
            <person name="Sanchez-Garcia M."/>
            <person name="Sanchez-Ramirez S."/>
            <person name="Szollosi G.J."/>
            <person name="Szarkandi J.G."/>
            <person name="Papp V."/>
            <person name="Albert L."/>
            <person name="Andreopoulos W."/>
            <person name="Angelini C."/>
            <person name="Antonin V."/>
            <person name="Barry K.W."/>
            <person name="Bougher N.L."/>
            <person name="Buchanan P."/>
            <person name="Buyck B."/>
            <person name="Bense V."/>
            <person name="Catcheside P."/>
            <person name="Chovatia M."/>
            <person name="Cooper J."/>
            <person name="Damon W."/>
            <person name="Desjardin D."/>
            <person name="Finy P."/>
            <person name="Geml J."/>
            <person name="Haridas S."/>
            <person name="Hughes K."/>
            <person name="Justo A."/>
            <person name="Karasinski D."/>
            <person name="Kautmanova I."/>
            <person name="Kiss B."/>
            <person name="Kocsube S."/>
            <person name="Kotiranta H."/>
            <person name="LaButti K.M."/>
            <person name="Lechner B.E."/>
            <person name="Liimatainen K."/>
            <person name="Lipzen A."/>
            <person name="Lukacs Z."/>
            <person name="Mihaltcheva S."/>
            <person name="Morgado L.N."/>
            <person name="Niskanen T."/>
            <person name="Noordeloos M.E."/>
            <person name="Ohm R.A."/>
            <person name="Ortiz-Santana B."/>
            <person name="Ovrebo C."/>
            <person name="Racz N."/>
            <person name="Riley R."/>
            <person name="Savchenko A."/>
            <person name="Shiryaev A."/>
            <person name="Soop K."/>
            <person name="Spirin V."/>
            <person name="Szebenyi C."/>
            <person name="Tomsovsky M."/>
            <person name="Tulloss R.E."/>
            <person name="Uehling J."/>
            <person name="Grigoriev I.V."/>
            <person name="Vagvolgyi C."/>
            <person name="Papp T."/>
            <person name="Martin F.M."/>
            <person name="Miettinen O."/>
            <person name="Hibbett D.S."/>
            <person name="Nagy L.G."/>
        </authorList>
    </citation>
    <scope>NUCLEOTIDE SEQUENCE [LARGE SCALE GENOMIC DNA]</scope>
    <source>
        <strain evidence="1 2">NL-1719</strain>
    </source>
</reference>
<proteinExistence type="predicted"/>
<gene>
    <name evidence="1" type="ORF">BDN72DRAFT_964650</name>
</gene>
<dbReference type="Proteomes" id="UP000308600">
    <property type="component" value="Unassembled WGS sequence"/>
</dbReference>
<dbReference type="EMBL" id="ML208592">
    <property type="protein sequence ID" value="TFK62286.1"/>
    <property type="molecule type" value="Genomic_DNA"/>
</dbReference>
<sequence length="522" mass="58918">MDKDAHIRCQLDDQIARLTAEYLALGDRLHQLKVSRNAHTLAGRLPAELWTQIFWLVQPGRHGDLKRRRLLKMTWVCQFWRDAALGCAGLWADIDTENWKWSQECVERSKSVPLTMRLHFSDRRDCAAHPSSLLYEIPRVRILHIHKEESSRVDLPYGIWNRPAPLLESFTAFGIQLPDNLFGGIAPMLQDLHIQCSSFSWDAAIFSNLTSLTIAHPPSKISLDVLLKGLTGIPALEVLRTDELIALPVPTTNLTPVSFTALRSLTLMESATSAITTLFLKLVSFADTTSIAVCAASNLWTLAEYMGLIDQLEGLYTSPRVIDSLSISEFWIQPSVSMSYKPVAPSMPNQGSISLGRPRNITIPFLFFFLHDKLRHLRHLTINADEDIPTSMWTMASHLESLEEIHLLRQEPSNSFLLNLIAQHPRDLPSDTERNLLLPFPALQILEIDCDSAENTEIDFNNILDILLCRKACRRGLKELIFSGYYGSSQKKVAGLVRCAVDIFGRGQDSDDEYDNDDSDDE</sequence>
<accession>A0ACD3A9F6</accession>
<evidence type="ECO:0000313" key="1">
    <source>
        <dbReference type="EMBL" id="TFK62286.1"/>
    </source>
</evidence>
<protein>
    <submittedName>
        <fullName evidence="1">Uncharacterized protein</fullName>
    </submittedName>
</protein>